<evidence type="ECO:0000313" key="6">
    <source>
        <dbReference type="EMBL" id="TCF30327.1"/>
    </source>
</evidence>
<dbReference type="EMBL" id="SHQV01000022">
    <property type="protein sequence ID" value="TCE42867.1"/>
    <property type="molecule type" value="Genomic_DNA"/>
</dbReference>
<dbReference type="Proteomes" id="UP000291881">
    <property type="component" value="Unassembled WGS sequence"/>
</dbReference>
<evidence type="ECO:0000313" key="5">
    <source>
        <dbReference type="EMBL" id="TCE83764.1"/>
    </source>
</evidence>
<feature type="compositionally biased region" description="Low complexity" evidence="1">
    <location>
        <begin position="34"/>
        <end position="73"/>
    </location>
</feature>
<evidence type="ECO:0000313" key="9">
    <source>
        <dbReference type="EMBL" id="TCF80499.1"/>
    </source>
</evidence>
<dbReference type="SUPFAM" id="SSF48371">
    <property type="entry name" value="ARM repeat"/>
    <property type="match status" value="1"/>
</dbReference>
<organism evidence="2 12">
    <name type="scientific">Bifidobacterium longum subsp. longum</name>
    <dbReference type="NCBI Taxonomy" id="1679"/>
    <lineage>
        <taxon>Bacteria</taxon>
        <taxon>Bacillati</taxon>
        <taxon>Actinomycetota</taxon>
        <taxon>Actinomycetes</taxon>
        <taxon>Bifidobacteriales</taxon>
        <taxon>Bifidobacteriaceae</taxon>
        <taxon>Bifidobacterium</taxon>
    </lineage>
</organism>
<dbReference type="InterPro" id="IPR016024">
    <property type="entry name" value="ARM-type_fold"/>
</dbReference>
<evidence type="ECO:0000313" key="13">
    <source>
        <dbReference type="Proteomes" id="UP000292729"/>
    </source>
</evidence>
<dbReference type="EMBL" id="SHPS01000034">
    <property type="protein sequence ID" value="TCD84757.1"/>
    <property type="molecule type" value="Genomic_DNA"/>
</dbReference>
<protein>
    <submittedName>
        <fullName evidence="2">Uncharacterized protein</fullName>
    </submittedName>
</protein>
<gene>
    <name evidence="2" type="ORF">MCC10009_1774</name>
    <name evidence="3" type="ORF">MCC10015_1858</name>
    <name evidence="4" type="ORF">MCC10044_1795</name>
    <name evidence="5" type="ORF">MCC10070_1710</name>
    <name evidence="6" type="ORF">MCC10096_1952</name>
    <name evidence="7" type="ORF">MCC10100_1656</name>
    <name evidence="8" type="ORF">MCC10119_1727</name>
    <name evidence="9" type="ORF">MCC10126_1871</name>
</gene>
<dbReference type="Proteomes" id="UP000293319">
    <property type="component" value="Unassembled WGS sequence"/>
</dbReference>
<evidence type="ECO:0000313" key="14">
    <source>
        <dbReference type="Proteomes" id="UP000292932"/>
    </source>
</evidence>
<dbReference type="EMBL" id="SHSP01000019">
    <property type="protein sequence ID" value="TCF30327.1"/>
    <property type="molecule type" value="Genomic_DNA"/>
</dbReference>
<sequence>MPLWCRLRLTWSTFRFRSRDACMTKLGIMTDENTTSQQTQPTEAATEAAAETATDTDAQQQDQGAQSAAESAAPVDFEPLTATYERLRHSTDPAELSEFARRPLPDRADQAAFSRATALLEAVAGNPHTPVADRVFLADTMPFPNVLVKLSEDPEPSVRQAVAANGDDKNWLVGRLTKDPVPAVRDTALKNKRTSWKMRLEGAQDPTADAETLDFLGVLGTESEEGAPAVLSSMVRRAVALNPNTSEAMLAKLANDPSAEVRHAVESRR</sequence>
<dbReference type="EMBL" id="SHTI01000029">
    <property type="protein sequence ID" value="TCF68649.1"/>
    <property type="molecule type" value="Genomic_DNA"/>
</dbReference>
<dbReference type="Proteomes" id="UP000291814">
    <property type="component" value="Unassembled WGS sequence"/>
</dbReference>
<dbReference type="EMBL" id="SHRR01000032">
    <property type="protein sequence ID" value="TCE83764.1"/>
    <property type="molecule type" value="Genomic_DNA"/>
</dbReference>
<dbReference type="Proteomes" id="UP000293441">
    <property type="component" value="Unassembled WGS sequence"/>
</dbReference>
<evidence type="ECO:0000313" key="15">
    <source>
        <dbReference type="Proteomes" id="UP000293319"/>
    </source>
</evidence>
<evidence type="ECO:0000313" key="4">
    <source>
        <dbReference type="EMBL" id="TCE42867.1"/>
    </source>
</evidence>
<evidence type="ECO:0000313" key="7">
    <source>
        <dbReference type="EMBL" id="TCF38034.1"/>
    </source>
</evidence>
<dbReference type="AlphaFoldDB" id="A0A0M0VJK7"/>
<dbReference type="InterPro" id="IPR011989">
    <property type="entry name" value="ARM-like"/>
</dbReference>
<reference evidence="2" key="2">
    <citation type="submission" date="2019-02" db="EMBL/GenBank/DDBJ databases">
        <authorList>
            <person name="Odamaki T."/>
        </authorList>
    </citation>
    <scope>NUCLEOTIDE SEQUENCE</scope>
    <source>
        <strain evidence="2">MCC10009</strain>
        <strain evidence="3">MCC10015</strain>
        <strain evidence="4">MCC10044</strain>
        <strain evidence="5">MCC10070</strain>
        <strain evidence="6">MCC10096</strain>
        <strain evidence="7">MCC10100</strain>
        <strain evidence="8">MCC10119</strain>
        <strain evidence="9">MCC10126</strain>
    </source>
</reference>
<feature type="region of interest" description="Disordered" evidence="1">
    <location>
        <begin position="32"/>
        <end position="73"/>
    </location>
</feature>
<name>A0A0M0VJK7_BIFLL</name>
<evidence type="ECO:0000313" key="8">
    <source>
        <dbReference type="EMBL" id="TCF68649.1"/>
    </source>
</evidence>
<dbReference type="EMBL" id="SHTN01000036">
    <property type="protein sequence ID" value="TCF80499.1"/>
    <property type="molecule type" value="Genomic_DNA"/>
</dbReference>
<evidence type="ECO:0000313" key="11">
    <source>
        <dbReference type="Proteomes" id="UP000291814"/>
    </source>
</evidence>
<dbReference type="Proteomes" id="UP000291501">
    <property type="component" value="Unassembled WGS sequence"/>
</dbReference>
<proteinExistence type="predicted"/>
<dbReference type="Gene3D" id="1.25.10.10">
    <property type="entry name" value="Leucine-rich Repeat Variant"/>
    <property type="match status" value="1"/>
</dbReference>
<dbReference type="Proteomes" id="UP000294241">
    <property type="component" value="Unassembled WGS sequence"/>
</dbReference>
<evidence type="ECO:0000313" key="10">
    <source>
        <dbReference type="Proteomes" id="UP000291501"/>
    </source>
</evidence>
<comment type="caution">
    <text evidence="2">The sequence shown here is derived from an EMBL/GenBank/DDBJ whole genome shotgun (WGS) entry which is preliminary data.</text>
</comment>
<evidence type="ECO:0000313" key="16">
    <source>
        <dbReference type="Proteomes" id="UP000293441"/>
    </source>
</evidence>
<dbReference type="EMBL" id="SHST01000029">
    <property type="protein sequence ID" value="TCF38034.1"/>
    <property type="molecule type" value="Genomic_DNA"/>
</dbReference>
<evidence type="ECO:0000313" key="2">
    <source>
        <dbReference type="EMBL" id="TCD84757.1"/>
    </source>
</evidence>
<dbReference type="Proteomes" id="UP000292932">
    <property type="component" value="Unassembled WGS sequence"/>
</dbReference>
<dbReference type="EMBL" id="SHPX01000043">
    <property type="protein sequence ID" value="TCD95807.1"/>
    <property type="molecule type" value="Genomic_DNA"/>
</dbReference>
<dbReference type="Proteomes" id="UP000292729">
    <property type="component" value="Unassembled WGS sequence"/>
</dbReference>
<evidence type="ECO:0000313" key="3">
    <source>
        <dbReference type="EMBL" id="TCD95807.1"/>
    </source>
</evidence>
<dbReference type="InterPro" id="IPR004830">
    <property type="entry name" value="LRR_variant"/>
</dbReference>
<reference evidence="10 11" key="1">
    <citation type="journal article" date="2018" name="Sci. Rep.">
        <title>Genomic diversity and distribution of Bifidobacterium longum subsp. longum across the human lifespan.</title>
        <authorList>
            <person name="Odamaki T."/>
            <person name="Bottacini F."/>
            <person name="Kato K."/>
            <person name="Mitsuyama E."/>
            <person name="Yoshida K."/>
            <person name="Horigome A."/>
            <person name="Xiao J.Z."/>
            <person name="van Sinderen D."/>
        </authorList>
    </citation>
    <scope>NUCLEOTIDE SEQUENCE [LARGE SCALE GENOMIC DNA]</scope>
    <source>
        <strain evidence="2 12">MCC10009</strain>
        <strain evidence="3 16">MCC10015</strain>
        <strain evidence="4 15">MCC10044</strain>
        <strain evidence="5 11">MCC10070</strain>
        <strain evidence="6 14">MCC10096</strain>
        <strain evidence="7 17">MCC10100</strain>
        <strain evidence="8 13">MCC10119</strain>
        <strain evidence="9 10">MCC10126</strain>
    </source>
</reference>
<accession>A0A0M0VJK7</accession>
<evidence type="ECO:0000313" key="17">
    <source>
        <dbReference type="Proteomes" id="UP000294241"/>
    </source>
</evidence>
<evidence type="ECO:0000313" key="12">
    <source>
        <dbReference type="Proteomes" id="UP000291881"/>
    </source>
</evidence>
<evidence type="ECO:0000256" key="1">
    <source>
        <dbReference type="SAM" id="MobiDB-lite"/>
    </source>
</evidence>
<dbReference type="Pfam" id="PF01816">
    <property type="entry name" value="LRV"/>
    <property type="match status" value="1"/>
</dbReference>